<dbReference type="RefSeq" id="WP_163177246.1">
    <property type="nucleotide sequence ID" value="NZ_JAAIWM010000001.1"/>
</dbReference>
<proteinExistence type="predicted"/>
<sequence length="87" mass="10300">MVERTYKILNSIEIDNTVTVTYLCSNDPIQESLYQCTFSNHSHQYDIKEHLQFCLKNEDFLDIQGLYSQHLEQSIVDTLYQEIHNLS</sequence>
<comment type="caution">
    <text evidence="1">The sequence shown here is derived from an EMBL/GenBank/DDBJ whole genome shotgun (WGS) entry which is preliminary data.</text>
</comment>
<dbReference type="EMBL" id="JAAIWM010000001">
    <property type="protein sequence ID" value="NEY70545.1"/>
    <property type="molecule type" value="Genomic_DNA"/>
</dbReference>
<evidence type="ECO:0000313" key="2">
    <source>
        <dbReference type="Proteomes" id="UP000481043"/>
    </source>
</evidence>
<dbReference type="AlphaFoldDB" id="A0A6M0Q2D5"/>
<evidence type="ECO:0000313" key="1">
    <source>
        <dbReference type="EMBL" id="NEY70545.1"/>
    </source>
</evidence>
<keyword evidence="2" id="KW-1185">Reference proteome</keyword>
<gene>
    <name evidence="1" type="ORF">G4D63_02210</name>
</gene>
<reference evidence="1 2" key="1">
    <citation type="submission" date="2020-02" db="EMBL/GenBank/DDBJ databases">
        <title>Bacillus aquiflavi sp. nov., isolated from yellow water of strong flavor Chinese baijiu in Yibin region of China.</title>
        <authorList>
            <person name="Xie J."/>
        </authorList>
    </citation>
    <scope>NUCLEOTIDE SEQUENCE [LARGE SCALE GENOMIC DNA]</scope>
    <source>
        <strain evidence="1 2">SA4</strain>
    </source>
</reference>
<dbReference type="Proteomes" id="UP000481043">
    <property type="component" value="Unassembled WGS sequence"/>
</dbReference>
<protein>
    <submittedName>
        <fullName evidence="1">Uncharacterized protein</fullName>
    </submittedName>
</protein>
<organism evidence="1 2">
    <name type="scientific">Bacillus mesophilus</name>
    <dbReference type="NCBI Taxonomy" id="1808955"/>
    <lineage>
        <taxon>Bacteria</taxon>
        <taxon>Bacillati</taxon>
        <taxon>Bacillota</taxon>
        <taxon>Bacilli</taxon>
        <taxon>Bacillales</taxon>
        <taxon>Bacillaceae</taxon>
        <taxon>Bacillus</taxon>
    </lineage>
</organism>
<name>A0A6M0Q2D5_9BACI</name>
<accession>A0A6M0Q2D5</accession>